<sequence>MAAVPVQGGGRRARAPAPFARRGVRNLVVLSILSEKDQKLLERLREERKAKIDELKERTNYYLTQKLIQKYDLDPAAKAAAASVLATKLGADSGLKAITWKLWNLLESLGIIKAQVPVTVVGWQRFVAVAICIMARLARKEDFPHVTYCCPHCHALNM</sequence>
<reference evidence="1" key="2">
    <citation type="submission" date="2018-04" db="EMBL/GenBank/DDBJ databases">
        <title>OnivRS2 (Oryza nivara Reference Sequence Version 2).</title>
        <authorList>
            <person name="Zhang J."/>
            <person name="Kudrna D."/>
            <person name="Lee S."/>
            <person name="Talag J."/>
            <person name="Rajasekar S."/>
            <person name="Welchert J."/>
            <person name="Hsing Y.-I."/>
            <person name="Wing R.A."/>
        </authorList>
    </citation>
    <scope>NUCLEOTIDE SEQUENCE [LARGE SCALE GENOMIC DNA]</scope>
    <source>
        <strain evidence="1">SL10</strain>
    </source>
</reference>
<evidence type="ECO:0000313" key="2">
    <source>
        <dbReference type="Proteomes" id="UP000006591"/>
    </source>
</evidence>
<dbReference type="AlphaFoldDB" id="A0A0E0H3A7"/>
<keyword evidence="2" id="KW-1185">Reference proteome</keyword>
<organism evidence="1">
    <name type="scientific">Oryza nivara</name>
    <name type="common">Indian wild rice</name>
    <name type="synonym">Oryza sativa f. spontanea</name>
    <dbReference type="NCBI Taxonomy" id="4536"/>
    <lineage>
        <taxon>Eukaryota</taxon>
        <taxon>Viridiplantae</taxon>
        <taxon>Streptophyta</taxon>
        <taxon>Embryophyta</taxon>
        <taxon>Tracheophyta</taxon>
        <taxon>Spermatophyta</taxon>
        <taxon>Magnoliopsida</taxon>
        <taxon>Liliopsida</taxon>
        <taxon>Poales</taxon>
        <taxon>Poaceae</taxon>
        <taxon>BOP clade</taxon>
        <taxon>Oryzoideae</taxon>
        <taxon>Oryzeae</taxon>
        <taxon>Oryzinae</taxon>
        <taxon>Oryza</taxon>
    </lineage>
</organism>
<proteinExistence type="predicted"/>
<name>A0A0E0H3A7_ORYNI</name>
<dbReference type="PANTHER" id="PTHR22166:SF12">
    <property type="entry name" value="ENDOPLASMIC RETICULUM JUNCTION FORMATION PROTEIN LUNAPARK"/>
    <property type="match status" value="1"/>
</dbReference>
<evidence type="ECO:0000313" key="1">
    <source>
        <dbReference type="EnsemblPlants" id="ONIVA04G17350.3"/>
    </source>
</evidence>
<protein>
    <submittedName>
        <fullName evidence="1">Uncharacterized protein</fullName>
    </submittedName>
</protein>
<dbReference type="GO" id="GO:0071786">
    <property type="term" value="P:endoplasmic reticulum tubular network organization"/>
    <property type="evidence" value="ECO:0007669"/>
    <property type="project" value="InterPro"/>
</dbReference>
<reference evidence="1" key="1">
    <citation type="submission" date="2015-04" db="UniProtKB">
        <authorList>
            <consortium name="EnsemblPlants"/>
        </authorList>
    </citation>
    <scope>IDENTIFICATION</scope>
    <source>
        <strain evidence="1">SL10</strain>
    </source>
</reference>
<dbReference type="InterPro" id="IPR040115">
    <property type="entry name" value="Lnp"/>
</dbReference>
<dbReference type="HOGENOM" id="CLU_103948_0_0_1"/>
<dbReference type="Proteomes" id="UP000006591">
    <property type="component" value="Chromosome 4"/>
</dbReference>
<dbReference type="PANTHER" id="PTHR22166">
    <property type="entry name" value="ENDOPLASMIC RETICULUM JUNCTION FORMATION PROTEIN LUNAPARK"/>
    <property type="match status" value="1"/>
</dbReference>
<dbReference type="EnsemblPlants" id="ONIVA04G17350.3">
    <property type="protein sequence ID" value="ONIVA04G17350.3"/>
    <property type="gene ID" value="ONIVA04G17350"/>
</dbReference>
<dbReference type="GO" id="GO:0071782">
    <property type="term" value="C:endoplasmic reticulum tubular network"/>
    <property type="evidence" value="ECO:0007669"/>
    <property type="project" value="TreeGrafter"/>
</dbReference>
<accession>A0A0E0H3A7</accession>
<dbReference type="Gramene" id="ONIVA04G17350.3">
    <property type="protein sequence ID" value="ONIVA04G17350.3"/>
    <property type="gene ID" value="ONIVA04G17350"/>
</dbReference>